<feature type="region of interest" description="Disordered" evidence="5">
    <location>
        <begin position="156"/>
        <end position="217"/>
    </location>
</feature>
<dbReference type="InterPro" id="IPR051794">
    <property type="entry name" value="PG_Endopeptidase_C40"/>
</dbReference>
<protein>
    <recommendedName>
        <fullName evidence="7">NlpC/P60 domain-containing protein</fullName>
    </recommendedName>
</protein>
<dbReference type="EMBL" id="BOOW01000001">
    <property type="protein sequence ID" value="GII89798.1"/>
    <property type="molecule type" value="Genomic_DNA"/>
</dbReference>
<feature type="signal peptide" evidence="6">
    <location>
        <begin position="1"/>
        <end position="21"/>
    </location>
</feature>
<comment type="caution">
    <text evidence="8">The sequence shown here is derived from an EMBL/GenBank/DDBJ whole genome shotgun (WGS) entry which is preliminary data.</text>
</comment>
<feature type="compositionally biased region" description="Basic and acidic residues" evidence="5">
    <location>
        <begin position="181"/>
        <end position="204"/>
    </location>
</feature>
<evidence type="ECO:0000313" key="8">
    <source>
        <dbReference type="EMBL" id="GII89798.1"/>
    </source>
</evidence>
<dbReference type="Pfam" id="PF00877">
    <property type="entry name" value="NLPC_P60"/>
    <property type="match status" value="1"/>
</dbReference>
<keyword evidence="6" id="KW-0732">Signal</keyword>
<comment type="similarity">
    <text evidence="1">Belongs to the peptidase C40 family.</text>
</comment>
<evidence type="ECO:0000256" key="4">
    <source>
        <dbReference type="ARBA" id="ARBA00022807"/>
    </source>
</evidence>
<feature type="compositionally biased region" description="Pro residues" evidence="5">
    <location>
        <begin position="156"/>
        <end position="179"/>
    </location>
</feature>
<dbReference type="PANTHER" id="PTHR47359">
    <property type="entry name" value="PEPTIDOGLYCAN DL-ENDOPEPTIDASE CWLO"/>
    <property type="match status" value="1"/>
</dbReference>
<dbReference type="Gene3D" id="3.90.1720.10">
    <property type="entry name" value="endopeptidase domain like (from Nostoc punctiforme)"/>
    <property type="match status" value="1"/>
</dbReference>
<name>A0A919R9U0_9ACTN</name>
<keyword evidence="3" id="KW-0378">Hydrolase</keyword>
<gene>
    <name evidence="8" type="ORF">Ssi02_00290</name>
</gene>
<evidence type="ECO:0000256" key="1">
    <source>
        <dbReference type="ARBA" id="ARBA00007074"/>
    </source>
</evidence>
<dbReference type="AlphaFoldDB" id="A0A919R9U0"/>
<feature type="chain" id="PRO_5037066241" description="NlpC/P60 domain-containing protein" evidence="6">
    <location>
        <begin position="22"/>
        <end position="245"/>
    </location>
</feature>
<sequence length="245" mass="26253">MTAVMMLVLPVSGMLAGVAHGQAAGGGVAAEPSAQVVAFAYAQLGKPYRWGGTGPSAFDCSGLTMRAHQAAGVAIPRVTYLQWRAGSRVHAGEEQPGDLVFFRWQPRGPSHVGIVVGNGEMINAPRPGAVVRVASYMRRKDIVGFMRFAWGGEPPAAPAPVSAPAPAPAPAPEPAPSPRPAVHDRPAGEGRSRSRPPERPRDYGWPRYPDWAGPRGDSWDREIATAYKEFDAWGRKEGLSFPRWD</sequence>
<organism evidence="8 9">
    <name type="scientific">Sinosporangium siamense</name>
    <dbReference type="NCBI Taxonomy" id="1367973"/>
    <lineage>
        <taxon>Bacteria</taxon>
        <taxon>Bacillati</taxon>
        <taxon>Actinomycetota</taxon>
        <taxon>Actinomycetes</taxon>
        <taxon>Streptosporangiales</taxon>
        <taxon>Streptosporangiaceae</taxon>
        <taxon>Sinosporangium</taxon>
    </lineage>
</organism>
<evidence type="ECO:0000256" key="2">
    <source>
        <dbReference type="ARBA" id="ARBA00022670"/>
    </source>
</evidence>
<evidence type="ECO:0000259" key="7">
    <source>
        <dbReference type="PROSITE" id="PS51935"/>
    </source>
</evidence>
<reference evidence="8" key="1">
    <citation type="submission" date="2021-01" db="EMBL/GenBank/DDBJ databases">
        <title>Whole genome shotgun sequence of Sinosporangium siamense NBRC 109515.</title>
        <authorList>
            <person name="Komaki H."/>
            <person name="Tamura T."/>
        </authorList>
    </citation>
    <scope>NUCLEOTIDE SEQUENCE</scope>
    <source>
        <strain evidence="8">NBRC 109515</strain>
    </source>
</reference>
<evidence type="ECO:0000256" key="6">
    <source>
        <dbReference type="SAM" id="SignalP"/>
    </source>
</evidence>
<feature type="domain" description="NlpC/P60" evidence="7">
    <location>
        <begin position="30"/>
        <end position="157"/>
    </location>
</feature>
<dbReference type="RefSeq" id="WP_307825568.1">
    <property type="nucleotide sequence ID" value="NZ_BOOW01000001.1"/>
</dbReference>
<keyword evidence="9" id="KW-1185">Reference proteome</keyword>
<proteinExistence type="inferred from homology"/>
<dbReference type="GO" id="GO:0008234">
    <property type="term" value="F:cysteine-type peptidase activity"/>
    <property type="evidence" value="ECO:0007669"/>
    <property type="project" value="UniProtKB-KW"/>
</dbReference>
<evidence type="ECO:0000256" key="5">
    <source>
        <dbReference type="SAM" id="MobiDB-lite"/>
    </source>
</evidence>
<dbReference type="SUPFAM" id="SSF54001">
    <property type="entry name" value="Cysteine proteinases"/>
    <property type="match status" value="1"/>
</dbReference>
<evidence type="ECO:0000256" key="3">
    <source>
        <dbReference type="ARBA" id="ARBA00022801"/>
    </source>
</evidence>
<dbReference type="PANTHER" id="PTHR47359:SF3">
    <property type="entry name" value="NLP_P60 DOMAIN-CONTAINING PROTEIN-RELATED"/>
    <property type="match status" value="1"/>
</dbReference>
<keyword evidence="4" id="KW-0788">Thiol protease</keyword>
<evidence type="ECO:0000313" key="9">
    <source>
        <dbReference type="Proteomes" id="UP000606172"/>
    </source>
</evidence>
<keyword evidence="2" id="KW-0645">Protease</keyword>
<dbReference type="PROSITE" id="PS51935">
    <property type="entry name" value="NLPC_P60"/>
    <property type="match status" value="1"/>
</dbReference>
<dbReference type="InterPro" id="IPR038765">
    <property type="entry name" value="Papain-like_cys_pep_sf"/>
</dbReference>
<accession>A0A919R9U0</accession>
<dbReference type="Proteomes" id="UP000606172">
    <property type="component" value="Unassembled WGS sequence"/>
</dbReference>
<dbReference type="GO" id="GO:0006508">
    <property type="term" value="P:proteolysis"/>
    <property type="evidence" value="ECO:0007669"/>
    <property type="project" value="UniProtKB-KW"/>
</dbReference>
<dbReference type="InterPro" id="IPR000064">
    <property type="entry name" value="NLP_P60_dom"/>
</dbReference>